<accession>A0A0V1M9G5</accession>
<gene>
    <name evidence="1" type="ORF">T10_6893</name>
</gene>
<name>A0A0V1M9G5_9BILA</name>
<comment type="caution">
    <text evidence="1">The sequence shown here is derived from an EMBL/GenBank/DDBJ whole genome shotgun (WGS) entry which is preliminary data.</text>
</comment>
<proteinExistence type="predicted"/>
<sequence length="168" mass="18645">MKDCFATAVTESRNAFAKKSGRAVTNEAAIDFIKTENTSGFAKQAVNREPSMNRTENKSATFLPLHYSMPGLAGACLLLTDEFGTVWPTQCGVEKCSCGMGEKLSSNYLLLTTETNCTGRFVIYIFPLTEIAQQMLHGNGPIKRPHLWEWFFGKDDGFFSGHRRFIGA</sequence>
<organism evidence="1 2">
    <name type="scientific">Trichinella papuae</name>
    <dbReference type="NCBI Taxonomy" id="268474"/>
    <lineage>
        <taxon>Eukaryota</taxon>
        <taxon>Metazoa</taxon>
        <taxon>Ecdysozoa</taxon>
        <taxon>Nematoda</taxon>
        <taxon>Enoplea</taxon>
        <taxon>Dorylaimia</taxon>
        <taxon>Trichinellida</taxon>
        <taxon>Trichinellidae</taxon>
        <taxon>Trichinella</taxon>
    </lineage>
</organism>
<dbReference type="EMBL" id="JYDO01000163">
    <property type="protein sequence ID" value="KRZ68523.1"/>
    <property type="molecule type" value="Genomic_DNA"/>
</dbReference>
<reference evidence="1 2" key="1">
    <citation type="submission" date="2015-01" db="EMBL/GenBank/DDBJ databases">
        <title>Evolution of Trichinella species and genotypes.</title>
        <authorList>
            <person name="Korhonen P.K."/>
            <person name="Edoardo P."/>
            <person name="Giuseppe L.R."/>
            <person name="Gasser R.B."/>
        </authorList>
    </citation>
    <scope>NUCLEOTIDE SEQUENCE [LARGE SCALE GENOMIC DNA]</scope>
    <source>
        <strain evidence="1">ISS1980</strain>
    </source>
</reference>
<evidence type="ECO:0000313" key="2">
    <source>
        <dbReference type="Proteomes" id="UP000054843"/>
    </source>
</evidence>
<dbReference type="Proteomes" id="UP000054843">
    <property type="component" value="Unassembled WGS sequence"/>
</dbReference>
<dbReference type="AlphaFoldDB" id="A0A0V1M9G5"/>
<keyword evidence="2" id="KW-1185">Reference proteome</keyword>
<protein>
    <submittedName>
        <fullName evidence="1">Uncharacterized protein</fullName>
    </submittedName>
</protein>
<evidence type="ECO:0000313" key="1">
    <source>
        <dbReference type="EMBL" id="KRZ68523.1"/>
    </source>
</evidence>
<dbReference type="OrthoDB" id="10452486at2759"/>